<dbReference type="Pfam" id="PF04230">
    <property type="entry name" value="PS_pyruv_trans"/>
    <property type="match status" value="1"/>
</dbReference>
<dbReference type="EMBL" id="RKKU01000001">
    <property type="protein sequence ID" value="ROZ88164.1"/>
    <property type="molecule type" value="Genomic_DNA"/>
</dbReference>
<feature type="domain" description="Polysaccharide pyruvyl transferase" evidence="1">
    <location>
        <begin position="72"/>
        <end position="220"/>
    </location>
</feature>
<comment type="caution">
    <text evidence="2">The sequence shown here is derived from an EMBL/GenBank/DDBJ whole genome shotgun (WGS) entry which is preliminary data.</text>
</comment>
<protein>
    <recommendedName>
        <fullName evidence="1">Polysaccharide pyruvyl transferase domain-containing protein</fullName>
    </recommendedName>
</protein>
<reference evidence="2 3" key="1">
    <citation type="submission" date="2018-11" db="EMBL/GenBank/DDBJ databases">
        <authorList>
            <person name="Jang G.I."/>
            <person name="Hwang C.Y."/>
        </authorList>
    </citation>
    <scope>NUCLEOTIDE SEQUENCE [LARGE SCALE GENOMIC DNA]</scope>
    <source>
        <strain evidence="2 3">SSM26</strain>
    </source>
</reference>
<dbReference type="RefSeq" id="WP_235869604.1">
    <property type="nucleotide sequence ID" value="NZ_RKKU01000001.1"/>
</dbReference>
<evidence type="ECO:0000313" key="3">
    <source>
        <dbReference type="Proteomes" id="UP000275199"/>
    </source>
</evidence>
<dbReference type="Proteomes" id="UP000275199">
    <property type="component" value="Unassembled WGS sequence"/>
</dbReference>
<gene>
    <name evidence="2" type="ORF">EF096_00235</name>
</gene>
<sequence length="301" mass="34104">MRVLEFTSPVFQRFFNLGDDIQTLAMSRLLPHVDGHVCREALSLVDSECVVPINGFFMNTENWPPSPKVKPVFFAFHVRPESVGIIFSTEGVAYLKRWQPIGCRDLGTLELMRNHGIEAYYSRCVTLTLPRRQSAPAKGEVFLVGISATARQAIPADLRKQAVTVDQAKVRLPINNTAIKLALAEELLVQYRDRARLVITSKIHCALPCIAMGIPVVFLYDNAKQQDYRVSLIKDLVGINYIYERGLFARFLNRWRSRSIDWSPASLDIEQMKISIREQFSSALQRVVSLSKNAVNANEIH</sequence>
<organism evidence="2 3">
    <name type="scientific">Pseudomonas neustonica</name>
    <dbReference type="NCBI Taxonomy" id="2487346"/>
    <lineage>
        <taxon>Bacteria</taxon>
        <taxon>Pseudomonadati</taxon>
        <taxon>Pseudomonadota</taxon>
        <taxon>Gammaproteobacteria</taxon>
        <taxon>Pseudomonadales</taxon>
        <taxon>Pseudomonadaceae</taxon>
        <taxon>Pseudomonas</taxon>
    </lineage>
</organism>
<proteinExistence type="predicted"/>
<evidence type="ECO:0000313" key="2">
    <source>
        <dbReference type="EMBL" id="ROZ88164.1"/>
    </source>
</evidence>
<keyword evidence="3" id="KW-1185">Reference proteome</keyword>
<dbReference type="InterPro" id="IPR007345">
    <property type="entry name" value="Polysacch_pyruvyl_Trfase"/>
</dbReference>
<accession>A0ABX9XMC5</accession>
<name>A0ABX9XMC5_9PSED</name>
<evidence type="ECO:0000259" key="1">
    <source>
        <dbReference type="Pfam" id="PF04230"/>
    </source>
</evidence>